<accession>A0A6G1I6X9</accession>
<protein>
    <submittedName>
        <fullName evidence="2">Uncharacterized protein</fullName>
    </submittedName>
</protein>
<reference evidence="2" key="1">
    <citation type="journal article" date="2020" name="Stud. Mycol.">
        <title>101 Dothideomycetes genomes: a test case for predicting lifestyles and emergence of pathogens.</title>
        <authorList>
            <person name="Haridas S."/>
            <person name="Albert R."/>
            <person name="Binder M."/>
            <person name="Bloem J."/>
            <person name="Labutti K."/>
            <person name="Salamov A."/>
            <person name="Andreopoulos B."/>
            <person name="Baker S."/>
            <person name="Barry K."/>
            <person name="Bills G."/>
            <person name="Bluhm B."/>
            <person name="Cannon C."/>
            <person name="Castanera R."/>
            <person name="Culley D."/>
            <person name="Daum C."/>
            <person name="Ezra D."/>
            <person name="Gonzalez J."/>
            <person name="Henrissat B."/>
            <person name="Kuo A."/>
            <person name="Liang C."/>
            <person name="Lipzen A."/>
            <person name="Lutzoni F."/>
            <person name="Magnuson J."/>
            <person name="Mondo S."/>
            <person name="Nolan M."/>
            <person name="Ohm R."/>
            <person name="Pangilinan J."/>
            <person name="Park H.-J."/>
            <person name="Ramirez L."/>
            <person name="Alfaro M."/>
            <person name="Sun H."/>
            <person name="Tritt A."/>
            <person name="Yoshinaga Y."/>
            <person name="Zwiers L.-H."/>
            <person name="Turgeon B."/>
            <person name="Goodwin S."/>
            <person name="Spatafora J."/>
            <person name="Crous P."/>
            <person name="Grigoriev I."/>
        </authorList>
    </citation>
    <scope>NUCLEOTIDE SEQUENCE</scope>
    <source>
        <strain evidence="2">CBS 262.69</strain>
    </source>
</reference>
<feature type="region of interest" description="Disordered" evidence="1">
    <location>
        <begin position="55"/>
        <end position="150"/>
    </location>
</feature>
<evidence type="ECO:0000256" key="1">
    <source>
        <dbReference type="SAM" id="MobiDB-lite"/>
    </source>
</evidence>
<gene>
    <name evidence="2" type="ORF">EJ06DRAFT_518566</name>
</gene>
<organism evidence="2 3">
    <name type="scientific">Trichodelitschia bisporula</name>
    <dbReference type="NCBI Taxonomy" id="703511"/>
    <lineage>
        <taxon>Eukaryota</taxon>
        <taxon>Fungi</taxon>
        <taxon>Dikarya</taxon>
        <taxon>Ascomycota</taxon>
        <taxon>Pezizomycotina</taxon>
        <taxon>Dothideomycetes</taxon>
        <taxon>Dothideomycetes incertae sedis</taxon>
        <taxon>Phaeotrichales</taxon>
        <taxon>Phaeotrichaceae</taxon>
        <taxon>Trichodelitschia</taxon>
    </lineage>
</organism>
<evidence type="ECO:0000313" key="3">
    <source>
        <dbReference type="Proteomes" id="UP000799640"/>
    </source>
</evidence>
<evidence type="ECO:0000313" key="2">
    <source>
        <dbReference type="EMBL" id="KAF2404063.1"/>
    </source>
</evidence>
<dbReference type="EMBL" id="ML996688">
    <property type="protein sequence ID" value="KAF2404063.1"/>
    <property type="molecule type" value="Genomic_DNA"/>
</dbReference>
<dbReference type="Proteomes" id="UP000799640">
    <property type="component" value="Unassembled WGS sequence"/>
</dbReference>
<name>A0A6G1I6X9_9PEZI</name>
<feature type="compositionally biased region" description="Polar residues" evidence="1">
    <location>
        <begin position="100"/>
        <end position="111"/>
    </location>
</feature>
<dbReference type="AlphaFoldDB" id="A0A6G1I6X9"/>
<sequence length="150" mass="15687">MAGSEFNRFHISAELKDRVCAQIADSSESLPLKEDDANDEATAAETRLVNEVRRASRDAGVAPEEIIDTSDVATPMPRSDPMLGLWKSKSRGPGSGSDGGTLSKTGSSAQGSVKDGERPGGPRRLSTMKKIAGALKRVGTGKSSPPPHEG</sequence>
<keyword evidence="3" id="KW-1185">Reference proteome</keyword>
<proteinExistence type="predicted"/>